<evidence type="ECO:0000259" key="5">
    <source>
        <dbReference type="Pfam" id="PF07729"/>
    </source>
</evidence>
<dbReference type="RefSeq" id="WP_007012960.1">
    <property type="nucleotide sequence ID" value="NZ_AGFM01000029.1"/>
</dbReference>
<dbReference type="KEGG" id="npn:JI59_09860"/>
<dbReference type="Gene3D" id="1.10.10.10">
    <property type="entry name" value="Winged helix-like DNA-binding domain superfamily/Winged helix DNA-binding domain"/>
    <property type="match status" value="1"/>
</dbReference>
<keyword evidence="3" id="KW-0804">Transcription</keyword>
<dbReference type="OrthoDB" id="9028214at2"/>
<accession>G6ECH4</accession>
<evidence type="ECO:0000256" key="2">
    <source>
        <dbReference type="ARBA" id="ARBA00023125"/>
    </source>
</evidence>
<evidence type="ECO:0000259" key="4">
    <source>
        <dbReference type="Pfam" id="PF00392"/>
    </source>
</evidence>
<dbReference type="eggNOG" id="COG2186">
    <property type="taxonomic scope" value="Bacteria"/>
</dbReference>
<dbReference type="SUPFAM" id="SSF46785">
    <property type="entry name" value="Winged helix' DNA-binding domain"/>
    <property type="match status" value="1"/>
</dbReference>
<dbReference type="EMBL" id="AGFM01000029">
    <property type="protein sequence ID" value="EHJ60885.1"/>
    <property type="molecule type" value="Genomic_DNA"/>
</dbReference>
<dbReference type="PANTHER" id="PTHR43537">
    <property type="entry name" value="TRANSCRIPTIONAL REGULATOR, GNTR FAMILY"/>
    <property type="match status" value="1"/>
</dbReference>
<protein>
    <recommendedName>
        <fullName evidence="8">HTH gntR-type domain-containing protein</fullName>
    </recommendedName>
</protein>
<dbReference type="InterPro" id="IPR000524">
    <property type="entry name" value="Tscrpt_reg_HTH_GntR"/>
</dbReference>
<keyword evidence="2" id="KW-0238">DNA-binding</keyword>
<proteinExistence type="predicted"/>
<dbReference type="InterPro" id="IPR036390">
    <property type="entry name" value="WH_DNA-bd_sf"/>
</dbReference>
<sequence>MSEVKSKPRKIGGASLVDEAAKKLRILALSREHGEFLGSEEEMIERLQVSRPTLRQASARVVQENLVSIKRGVGGGYFASRPGSLSVSRMAALYLMSRNAGLSETTAAMKPIRAELAMRAAACTDAELRAKLRNFIEQQTAALSAYTDSDEDSQGYREFLRSEREFGQILGAMSQNSVLILLLEILYDFSSQLRRGQDVLIDRPDRVRTYRELRLKLANTILEGDVEMAELASHRCSTTIDEWMDEGLKNTMFTDTVLHDD</sequence>
<dbReference type="Pfam" id="PF07729">
    <property type="entry name" value="FCD"/>
    <property type="match status" value="1"/>
</dbReference>
<dbReference type="PANTHER" id="PTHR43537:SF5">
    <property type="entry name" value="UXU OPERON TRANSCRIPTIONAL REGULATOR"/>
    <property type="match status" value="1"/>
</dbReference>
<dbReference type="GO" id="GO:0003700">
    <property type="term" value="F:DNA-binding transcription factor activity"/>
    <property type="evidence" value="ECO:0007669"/>
    <property type="project" value="InterPro"/>
</dbReference>
<keyword evidence="1" id="KW-0805">Transcription regulation</keyword>
<dbReference type="SUPFAM" id="SSF48008">
    <property type="entry name" value="GntR ligand-binding domain-like"/>
    <property type="match status" value="1"/>
</dbReference>
<dbReference type="InterPro" id="IPR011711">
    <property type="entry name" value="GntR_C"/>
</dbReference>
<dbReference type="GO" id="GO:0003677">
    <property type="term" value="F:DNA binding"/>
    <property type="evidence" value="ECO:0007669"/>
    <property type="project" value="UniProtKB-KW"/>
</dbReference>
<name>G6ECH4_9SPHN</name>
<organism evidence="6 7">
    <name type="scientific">Novosphingobium pentaromativorans US6-1</name>
    <dbReference type="NCBI Taxonomy" id="1088721"/>
    <lineage>
        <taxon>Bacteria</taxon>
        <taxon>Pseudomonadati</taxon>
        <taxon>Pseudomonadota</taxon>
        <taxon>Alphaproteobacteria</taxon>
        <taxon>Sphingomonadales</taxon>
        <taxon>Sphingomonadaceae</taxon>
        <taxon>Novosphingobium</taxon>
    </lineage>
</organism>
<reference evidence="6 7" key="1">
    <citation type="journal article" date="2012" name="J. Bacteriol.">
        <title>Genome sequence of benzo(a)pyrene-degrading bacterium Novosphingobium pentaromativorans US6-1.</title>
        <authorList>
            <person name="Luo Y.R."/>
            <person name="Kang S.G."/>
            <person name="Kim S.J."/>
            <person name="Kim M.R."/>
            <person name="Li N."/>
            <person name="Lee J.H."/>
            <person name="Kwon K.K."/>
        </authorList>
    </citation>
    <scope>NUCLEOTIDE SEQUENCE [LARGE SCALE GENOMIC DNA]</scope>
    <source>
        <strain evidence="6 7">US6-1</strain>
    </source>
</reference>
<dbReference type="STRING" id="1088721.JI59_09860"/>
<feature type="domain" description="HTH gntR-type" evidence="4">
    <location>
        <begin position="25"/>
        <end position="74"/>
    </location>
</feature>
<dbReference type="Pfam" id="PF00392">
    <property type="entry name" value="GntR"/>
    <property type="match status" value="1"/>
</dbReference>
<feature type="domain" description="GntR C-terminal" evidence="5">
    <location>
        <begin position="112"/>
        <end position="235"/>
    </location>
</feature>
<evidence type="ECO:0000256" key="3">
    <source>
        <dbReference type="ARBA" id="ARBA00023163"/>
    </source>
</evidence>
<dbReference type="InterPro" id="IPR036388">
    <property type="entry name" value="WH-like_DNA-bd_sf"/>
</dbReference>
<evidence type="ECO:0008006" key="8">
    <source>
        <dbReference type="Google" id="ProtNLM"/>
    </source>
</evidence>
<dbReference type="PATRIC" id="fig|1088721.3.peg.2024"/>
<dbReference type="InterPro" id="IPR008920">
    <property type="entry name" value="TF_FadR/GntR_C"/>
</dbReference>
<comment type="caution">
    <text evidence="6">The sequence shown here is derived from an EMBL/GenBank/DDBJ whole genome shotgun (WGS) entry which is preliminary data.</text>
</comment>
<evidence type="ECO:0000256" key="1">
    <source>
        <dbReference type="ARBA" id="ARBA00023015"/>
    </source>
</evidence>
<gene>
    <name evidence="6" type="ORF">NSU_2045</name>
</gene>
<keyword evidence="7" id="KW-1185">Reference proteome</keyword>
<evidence type="ECO:0000313" key="7">
    <source>
        <dbReference type="Proteomes" id="UP000004030"/>
    </source>
</evidence>
<dbReference type="Proteomes" id="UP000004030">
    <property type="component" value="Unassembled WGS sequence"/>
</dbReference>
<dbReference type="Gene3D" id="1.20.120.530">
    <property type="entry name" value="GntR ligand-binding domain-like"/>
    <property type="match status" value="1"/>
</dbReference>
<evidence type="ECO:0000313" key="6">
    <source>
        <dbReference type="EMBL" id="EHJ60885.1"/>
    </source>
</evidence>
<dbReference type="AlphaFoldDB" id="G6ECH4"/>